<dbReference type="STRING" id="437022.CC99x_01705"/>
<dbReference type="InterPro" id="IPR018988">
    <property type="entry name" value="DUF2000"/>
</dbReference>
<reference evidence="2" key="2">
    <citation type="journal article" date="2016" name="Genome Announc.">
        <title>Draft Genome Sequences of Two Novel Amoeba-Resistant Intranuclear Bacteria, 'Candidatus Berkiella cookevillensis' and 'Candidatus Berkiella aquae'.</title>
        <authorList>
            <person name="Mehari Y.T."/>
            <person name="Arivett B.A."/>
            <person name="Farone A.L."/>
            <person name="Gunderson J.H."/>
            <person name="Farone M.B."/>
        </authorList>
    </citation>
    <scope>NUCLEOTIDE SEQUENCE</scope>
    <source>
        <strain evidence="2">CC99</strain>
    </source>
</reference>
<dbReference type="RefSeq" id="WP_057624789.1">
    <property type="nucleotide sequence ID" value="NZ_LKHV02000001.1"/>
</dbReference>
<evidence type="ECO:0000313" key="3">
    <source>
        <dbReference type="Proteomes" id="UP000051494"/>
    </source>
</evidence>
<dbReference type="EMBL" id="LKHV01000008">
    <property type="protein sequence ID" value="KRG18263.1"/>
    <property type="molecule type" value="Genomic_DNA"/>
</dbReference>
<name>A0A0Q9YNW1_9GAMM</name>
<sequence length="140" mass="16058">MVENQFPNKLVAVLNKKIEPGKLMNALAHMCIGLGSAIGKDFLRLTSYKDADGNVHPHISEIPFIILSESSNKIKKLRHEAMNYNINFNDFTDTMTVGTYQEQIECTKQVKEEDLIYFGIVLFGDWDKLTELTQKFSLWK</sequence>
<keyword evidence="3" id="KW-1185">Reference proteome</keyword>
<dbReference type="OrthoDB" id="21143at2"/>
<dbReference type="InterPro" id="IPR017021">
    <property type="entry name" value="UCP033763"/>
</dbReference>
<reference evidence="2" key="3">
    <citation type="submission" date="2021-06" db="EMBL/GenBank/DDBJ databases">
        <title>Genomic Description and Analysis of Intracellular Bacteria, Candidatus Berkiella cookevillensis and Candidatus Berkiella aquae.</title>
        <authorList>
            <person name="Kidane D.T."/>
            <person name="Mehari Y.T."/>
            <person name="Rice F.C."/>
            <person name="Arivett B.A."/>
            <person name="Farone A.L."/>
            <person name="Berk S.G."/>
            <person name="Farone M.B."/>
        </authorList>
    </citation>
    <scope>NUCLEOTIDE SEQUENCE</scope>
    <source>
        <strain evidence="2">CC99</strain>
    </source>
</reference>
<dbReference type="Proteomes" id="UP000051494">
    <property type="component" value="Unassembled WGS sequence"/>
</dbReference>
<dbReference type="AlphaFoldDB" id="A0A0Q9YNW1"/>
<gene>
    <name evidence="2" type="ORF">CC99x_007210</name>
    <name evidence="1" type="ORF">CC99x_01705</name>
</gene>
<dbReference type="Gene3D" id="3.40.1490.10">
    <property type="entry name" value="Bit1"/>
    <property type="match status" value="1"/>
</dbReference>
<evidence type="ECO:0000313" key="2">
    <source>
        <dbReference type="EMBL" id="MCS5708695.1"/>
    </source>
</evidence>
<dbReference type="Pfam" id="PF09391">
    <property type="entry name" value="DUF2000"/>
    <property type="match status" value="1"/>
</dbReference>
<evidence type="ECO:0000313" key="1">
    <source>
        <dbReference type="EMBL" id="KRG18263.1"/>
    </source>
</evidence>
<organism evidence="1">
    <name type="scientific">Candidatus Berkiella cookevillensis</name>
    <dbReference type="NCBI Taxonomy" id="437022"/>
    <lineage>
        <taxon>Bacteria</taxon>
        <taxon>Pseudomonadati</taxon>
        <taxon>Pseudomonadota</taxon>
        <taxon>Gammaproteobacteria</taxon>
        <taxon>Candidatus Berkiellales</taxon>
        <taxon>Candidatus Berkiellaceae</taxon>
        <taxon>Candidatus Berkiella</taxon>
    </lineage>
</organism>
<dbReference type="EMBL" id="LKHV02000001">
    <property type="protein sequence ID" value="MCS5708695.1"/>
    <property type="molecule type" value="Genomic_DNA"/>
</dbReference>
<dbReference type="SUPFAM" id="SSF102462">
    <property type="entry name" value="Peptidyl-tRNA hydrolase II"/>
    <property type="match status" value="1"/>
</dbReference>
<proteinExistence type="predicted"/>
<dbReference type="PATRIC" id="fig|1590042.3.peg.1733"/>
<reference evidence="1" key="1">
    <citation type="submission" date="2015-09" db="EMBL/GenBank/DDBJ databases">
        <title>Draft Genome Sequences of Two Novel Amoeba-resistant Intranuclear Bacteria, Candidatus Berkiella cookevillensis and Candidatus Berkiella aquae.</title>
        <authorList>
            <person name="Mehari Y.T."/>
            <person name="Arivett B.A."/>
            <person name="Farone A.L."/>
            <person name="Gunderson J.H."/>
            <person name="Farone M.B."/>
        </authorList>
    </citation>
    <scope>NUCLEOTIDE SEQUENCE [LARGE SCALE GENOMIC DNA]</scope>
    <source>
        <strain evidence="1">CC99</strain>
    </source>
</reference>
<protein>
    <submittedName>
        <fullName evidence="2">DUF2000 domain-containing protein</fullName>
    </submittedName>
</protein>
<dbReference type="InterPro" id="IPR023476">
    <property type="entry name" value="Pep_tRNA_hydro_II_dom_sf"/>
</dbReference>
<dbReference type="PIRSF" id="PIRSF033736">
    <property type="entry name" value="UCP033763"/>
    <property type="match status" value="1"/>
</dbReference>
<comment type="caution">
    <text evidence="1">The sequence shown here is derived from an EMBL/GenBank/DDBJ whole genome shotgun (WGS) entry which is preliminary data.</text>
</comment>
<accession>A0A0Q9YNW1</accession>